<dbReference type="Pfam" id="PF03054">
    <property type="entry name" value="tRNA_Me_trans"/>
    <property type="match status" value="1"/>
</dbReference>
<feature type="site" description="Interaction with tRNA" evidence="9">
    <location>
        <position position="128"/>
    </location>
</feature>
<dbReference type="Pfam" id="PF20259">
    <property type="entry name" value="tRNA_Me_trans_M"/>
    <property type="match status" value="1"/>
</dbReference>
<evidence type="ECO:0000256" key="6">
    <source>
        <dbReference type="ARBA" id="ARBA00022884"/>
    </source>
</evidence>
<dbReference type="InterPro" id="IPR046885">
    <property type="entry name" value="MnmA-like_C"/>
</dbReference>
<dbReference type="GO" id="GO:0005737">
    <property type="term" value="C:cytoplasm"/>
    <property type="evidence" value="ECO:0007669"/>
    <property type="project" value="UniProtKB-SubCell"/>
</dbReference>
<dbReference type="Pfam" id="PF20258">
    <property type="entry name" value="tRNA_Me_trans_C"/>
    <property type="match status" value="1"/>
</dbReference>
<keyword evidence="1 9" id="KW-0820">tRNA-binding</keyword>
<sequence length="355" mass="37884">MPDSSVVIGMSGGVDSSVAALLLKERGYRVVGVTLRFLSHSAAGAGPRARRGEESVLRAEKICRRLGIEHVAQDCSAAFFEKVVAAFVDGYRAGTTPNPCITCNEKIKFPGLAAAAERTGCSRIATGHYARIVRDESGKALLAASPDAGKDQSYFLYRVPASLLERTIFPLQDMSKEDVRSFAERRGLLEPGTGESQDVCFLEGAGLGAFLSGHLPGREGAVVDGEGRTVGRHAGIHTVTIGQRKGLGISAERPLYVTGIDAERNLVTLGPEEALYSAAAVCRGVRMRFRSVGGAIRAKIRYRHEAAEVERIERSAGSMRVVFRRPQRAVTPGQSVVLYRGGIVVGGGVISSSER</sequence>
<protein>
    <recommendedName>
        <fullName evidence="9">tRNA-specific 2-thiouridylase MnmA</fullName>
        <ecNumber evidence="9">2.8.1.13</ecNumber>
    </recommendedName>
</protein>
<dbReference type="Gene3D" id="2.30.30.280">
    <property type="entry name" value="Adenine nucleotide alpha hydrolases-like domains"/>
    <property type="match status" value="1"/>
</dbReference>
<evidence type="ECO:0000313" key="12">
    <source>
        <dbReference type="EMBL" id="HER43103.1"/>
    </source>
</evidence>
<evidence type="ECO:0000256" key="5">
    <source>
        <dbReference type="ARBA" id="ARBA00022840"/>
    </source>
</evidence>
<evidence type="ECO:0000256" key="4">
    <source>
        <dbReference type="ARBA" id="ARBA00022741"/>
    </source>
</evidence>
<keyword evidence="2 9" id="KW-0808">Transferase</keyword>
<evidence type="ECO:0000259" key="10">
    <source>
        <dbReference type="Pfam" id="PF20258"/>
    </source>
</evidence>
<keyword evidence="6 9" id="KW-0694">RNA-binding</keyword>
<dbReference type="PANTHER" id="PTHR11933:SF5">
    <property type="entry name" value="MITOCHONDRIAL TRNA-SPECIFIC 2-THIOURIDYLASE 1"/>
    <property type="match status" value="1"/>
</dbReference>
<accession>A0A7V2ATR8</accession>
<evidence type="ECO:0000256" key="9">
    <source>
        <dbReference type="HAMAP-Rule" id="MF_00144"/>
    </source>
</evidence>
<dbReference type="EMBL" id="DSEC01000100">
    <property type="protein sequence ID" value="HER43103.1"/>
    <property type="molecule type" value="Genomic_DNA"/>
</dbReference>
<keyword evidence="7 9" id="KW-1015">Disulfide bond</keyword>
<keyword evidence="5 9" id="KW-0067">ATP-binding</keyword>
<evidence type="ECO:0000256" key="2">
    <source>
        <dbReference type="ARBA" id="ARBA00022679"/>
    </source>
</evidence>
<dbReference type="NCBIfam" id="TIGR00420">
    <property type="entry name" value="trmU"/>
    <property type="match status" value="1"/>
</dbReference>
<comment type="subcellular location">
    <subcellularLocation>
        <location evidence="9">Cytoplasm</location>
    </subcellularLocation>
</comment>
<feature type="binding site" evidence="9">
    <location>
        <position position="35"/>
    </location>
    <ligand>
        <name>ATP</name>
        <dbReference type="ChEBI" id="CHEBI:30616"/>
    </ligand>
</feature>
<keyword evidence="9" id="KW-0963">Cytoplasm</keyword>
<keyword evidence="3 9" id="KW-0819">tRNA processing</keyword>
<evidence type="ECO:0000256" key="8">
    <source>
        <dbReference type="ARBA" id="ARBA00051542"/>
    </source>
</evidence>
<reference evidence="12" key="1">
    <citation type="journal article" date="2020" name="mSystems">
        <title>Genome- and Community-Level Interaction Insights into Carbon Utilization and Element Cycling Functions of Hydrothermarchaeota in Hydrothermal Sediment.</title>
        <authorList>
            <person name="Zhou Z."/>
            <person name="Liu Y."/>
            <person name="Xu W."/>
            <person name="Pan J."/>
            <person name="Luo Z.H."/>
            <person name="Li M."/>
        </authorList>
    </citation>
    <scope>NUCLEOTIDE SEQUENCE [LARGE SCALE GENOMIC DNA]</scope>
    <source>
        <strain evidence="12">SpSt-1233</strain>
    </source>
</reference>
<feature type="site" description="Interaction with tRNA" evidence="9">
    <location>
        <position position="334"/>
    </location>
</feature>
<dbReference type="Gene3D" id="2.40.30.10">
    <property type="entry name" value="Translation factors"/>
    <property type="match status" value="1"/>
</dbReference>
<dbReference type="Gene3D" id="3.40.50.620">
    <property type="entry name" value="HUPs"/>
    <property type="match status" value="1"/>
</dbReference>
<feature type="binding site" evidence="9">
    <location>
        <position position="127"/>
    </location>
    <ligand>
        <name>ATP</name>
        <dbReference type="ChEBI" id="CHEBI:30616"/>
    </ligand>
</feature>
<comment type="caution">
    <text evidence="9">Lacks conserved residue(s) required for the propagation of feature annotation.</text>
</comment>
<comment type="function">
    <text evidence="9">Catalyzes the 2-thiolation of uridine at the wobble position (U34) of tRNA, leading to the formation of s(2)U34.</text>
</comment>
<dbReference type="CDD" id="cd01998">
    <property type="entry name" value="MnmA_TRMU-like"/>
    <property type="match status" value="1"/>
</dbReference>
<dbReference type="InterPro" id="IPR046884">
    <property type="entry name" value="MnmA-like_central"/>
</dbReference>
<dbReference type="NCBIfam" id="NF001138">
    <property type="entry name" value="PRK00143.1"/>
    <property type="match status" value="1"/>
</dbReference>
<keyword evidence="4 9" id="KW-0547">Nucleotide-binding</keyword>
<dbReference type="AlphaFoldDB" id="A0A7V2ATR8"/>
<dbReference type="InterPro" id="IPR004506">
    <property type="entry name" value="MnmA-like"/>
</dbReference>
<dbReference type="Proteomes" id="UP000886069">
    <property type="component" value="Unassembled WGS sequence"/>
</dbReference>
<comment type="catalytic activity">
    <reaction evidence="8 9">
        <text>S-sulfanyl-L-cysteinyl-[protein] + uridine(34) in tRNA + AH2 + ATP = 2-thiouridine(34) in tRNA + L-cysteinyl-[protein] + A + AMP + diphosphate + H(+)</text>
        <dbReference type="Rhea" id="RHEA:47032"/>
        <dbReference type="Rhea" id="RHEA-COMP:10131"/>
        <dbReference type="Rhea" id="RHEA-COMP:11726"/>
        <dbReference type="Rhea" id="RHEA-COMP:11727"/>
        <dbReference type="Rhea" id="RHEA-COMP:11728"/>
        <dbReference type="ChEBI" id="CHEBI:13193"/>
        <dbReference type="ChEBI" id="CHEBI:15378"/>
        <dbReference type="ChEBI" id="CHEBI:17499"/>
        <dbReference type="ChEBI" id="CHEBI:29950"/>
        <dbReference type="ChEBI" id="CHEBI:30616"/>
        <dbReference type="ChEBI" id="CHEBI:33019"/>
        <dbReference type="ChEBI" id="CHEBI:61963"/>
        <dbReference type="ChEBI" id="CHEBI:65315"/>
        <dbReference type="ChEBI" id="CHEBI:87170"/>
        <dbReference type="ChEBI" id="CHEBI:456215"/>
        <dbReference type="EC" id="2.8.1.13"/>
    </reaction>
</comment>
<name>A0A7V2ATR8_UNCEI</name>
<evidence type="ECO:0000256" key="7">
    <source>
        <dbReference type="ARBA" id="ARBA00023157"/>
    </source>
</evidence>
<dbReference type="GO" id="GO:0103016">
    <property type="term" value="F:tRNA-uridine 2-sulfurtransferase activity"/>
    <property type="evidence" value="ECO:0007669"/>
    <property type="project" value="UniProtKB-EC"/>
</dbReference>
<comment type="similarity">
    <text evidence="9">Belongs to the MnmA/TRMU family.</text>
</comment>
<proteinExistence type="inferred from homology"/>
<dbReference type="InterPro" id="IPR014729">
    <property type="entry name" value="Rossmann-like_a/b/a_fold"/>
</dbReference>
<dbReference type="SUPFAM" id="SSF52402">
    <property type="entry name" value="Adenine nucleotide alpha hydrolases-like"/>
    <property type="match status" value="1"/>
</dbReference>
<evidence type="ECO:0000259" key="11">
    <source>
        <dbReference type="Pfam" id="PF20259"/>
    </source>
</evidence>
<dbReference type="HAMAP" id="MF_00144">
    <property type="entry name" value="tRNA_thiouridyl_MnmA"/>
    <property type="match status" value="1"/>
</dbReference>
<comment type="caution">
    <text evidence="12">The sequence shown here is derived from an EMBL/GenBank/DDBJ whole genome shotgun (WGS) entry which is preliminary data.</text>
</comment>
<feature type="region of interest" description="Interaction with tRNA" evidence="9">
    <location>
        <begin position="301"/>
        <end position="302"/>
    </location>
</feature>
<dbReference type="InterPro" id="IPR023382">
    <property type="entry name" value="MnmA-like_central_sf"/>
</dbReference>
<feature type="binding site" evidence="9">
    <location>
        <begin position="9"/>
        <end position="16"/>
    </location>
    <ligand>
        <name>ATP</name>
        <dbReference type="ChEBI" id="CHEBI:30616"/>
    </ligand>
</feature>
<feature type="active site" description="Nucleophile" evidence="9">
    <location>
        <position position="103"/>
    </location>
</feature>
<organism evidence="12">
    <name type="scientific">Eiseniibacteriota bacterium</name>
    <dbReference type="NCBI Taxonomy" id="2212470"/>
    <lineage>
        <taxon>Bacteria</taxon>
        <taxon>Candidatus Eiseniibacteriota</taxon>
    </lineage>
</organism>
<dbReference type="GO" id="GO:0000049">
    <property type="term" value="F:tRNA binding"/>
    <property type="evidence" value="ECO:0007669"/>
    <property type="project" value="UniProtKB-KW"/>
</dbReference>
<feature type="region of interest" description="Interaction with tRNA" evidence="9">
    <location>
        <begin position="150"/>
        <end position="152"/>
    </location>
</feature>
<dbReference type="GO" id="GO:0005524">
    <property type="term" value="F:ATP binding"/>
    <property type="evidence" value="ECO:0007669"/>
    <property type="project" value="UniProtKB-KW"/>
</dbReference>
<feature type="domain" description="tRNA-specific 2-thiouridylase MnmA-like central" evidence="11">
    <location>
        <begin position="209"/>
        <end position="270"/>
    </location>
</feature>
<dbReference type="EC" id="2.8.1.13" evidence="9"/>
<feature type="active site" description="Cysteine persulfide intermediate" evidence="9">
    <location>
        <position position="200"/>
    </location>
</feature>
<evidence type="ECO:0000256" key="3">
    <source>
        <dbReference type="ARBA" id="ARBA00022694"/>
    </source>
</evidence>
<evidence type="ECO:0000256" key="1">
    <source>
        <dbReference type="ARBA" id="ARBA00022555"/>
    </source>
</evidence>
<feature type="domain" description="tRNA-specific 2-thiouridylase MnmA-like C-terminal" evidence="10">
    <location>
        <begin position="295"/>
        <end position="350"/>
    </location>
</feature>
<gene>
    <name evidence="9 12" type="primary">mnmA</name>
    <name evidence="12" type="ORF">ENO08_01420</name>
</gene>
<feature type="disulfide bond" description="Alternate" evidence="9">
    <location>
        <begin position="103"/>
        <end position="200"/>
    </location>
</feature>
<dbReference type="PANTHER" id="PTHR11933">
    <property type="entry name" value="TRNA 5-METHYLAMINOMETHYL-2-THIOURIDYLATE -METHYLTRANSFERASE"/>
    <property type="match status" value="1"/>
</dbReference>
<dbReference type="GO" id="GO:0002143">
    <property type="term" value="P:tRNA wobble position uridine thiolation"/>
    <property type="evidence" value="ECO:0007669"/>
    <property type="project" value="TreeGrafter"/>
</dbReference>